<comment type="subcellular location">
    <subcellularLocation>
        <location evidence="1">Membrane</location>
        <topology evidence="1">Multi-pass membrane protein</topology>
    </subcellularLocation>
</comment>
<keyword evidence="8" id="KW-1185">Reference proteome</keyword>
<dbReference type="GO" id="GO:0005886">
    <property type="term" value="C:plasma membrane"/>
    <property type="evidence" value="ECO:0007669"/>
    <property type="project" value="TreeGrafter"/>
</dbReference>
<accession>A0A7H1NRX8</accession>
<feature type="transmembrane region" description="Helical" evidence="6">
    <location>
        <begin position="163"/>
        <end position="181"/>
    </location>
</feature>
<gene>
    <name evidence="7" type="primary">ybhL</name>
    <name evidence="7" type="ORF">JGUZn3_13120</name>
</gene>
<dbReference type="InterPro" id="IPR006214">
    <property type="entry name" value="Bax_inhibitor_1-related"/>
</dbReference>
<evidence type="ECO:0000256" key="4">
    <source>
        <dbReference type="ARBA" id="ARBA00022989"/>
    </source>
</evidence>
<feature type="transmembrane region" description="Helical" evidence="6">
    <location>
        <begin position="187"/>
        <end position="204"/>
    </location>
</feature>
<keyword evidence="4 6" id="KW-1133">Transmembrane helix</keyword>
<dbReference type="PANTHER" id="PTHR23291">
    <property type="entry name" value="BAX INHIBITOR-RELATED"/>
    <property type="match status" value="1"/>
</dbReference>
<dbReference type="KEGG" id="ebla:JGUZn3_13120"/>
<dbReference type="PANTHER" id="PTHR23291:SF50">
    <property type="entry name" value="PROTEIN LIFEGUARD 4"/>
    <property type="match status" value="1"/>
</dbReference>
<comment type="similarity">
    <text evidence="2 6">Belongs to the BI1 family.</text>
</comment>
<evidence type="ECO:0000256" key="1">
    <source>
        <dbReference type="ARBA" id="ARBA00004141"/>
    </source>
</evidence>
<organism evidence="7 8">
    <name type="scientific">Entomobacter blattae</name>
    <dbReference type="NCBI Taxonomy" id="2762277"/>
    <lineage>
        <taxon>Bacteria</taxon>
        <taxon>Pseudomonadati</taxon>
        <taxon>Pseudomonadota</taxon>
        <taxon>Alphaproteobacteria</taxon>
        <taxon>Acetobacterales</taxon>
        <taxon>Acetobacteraceae</taxon>
        <taxon>Entomobacter</taxon>
    </lineage>
</organism>
<keyword evidence="5 6" id="KW-0472">Membrane</keyword>
<reference evidence="7 8" key="1">
    <citation type="submission" date="2020-08" db="EMBL/GenBank/DDBJ databases">
        <title>Complete genome sequence of Entomobacter blattae G55GP.</title>
        <authorList>
            <person name="Poehlein A."/>
            <person name="Guzman J."/>
            <person name="Daniel R."/>
            <person name="Vilcinskas A."/>
        </authorList>
    </citation>
    <scope>NUCLEOTIDE SEQUENCE [LARGE SCALE GENOMIC DNA]</scope>
    <source>
        <strain evidence="7 8">G55GP</strain>
    </source>
</reference>
<feature type="transmembrane region" description="Helical" evidence="6">
    <location>
        <begin position="36"/>
        <end position="65"/>
    </location>
</feature>
<name>A0A7H1NRX8_9PROT</name>
<sequence length="259" mass="28408">MFNSNFSNSRNAETAQMQAAAFDAGLRAYMLRVYNWMAAGLAVTGVVAYAVAHVAAVRALFFHFVSSGNGVMIRPTGLGYIGIFAPFVFVMVMSFGVNRLSLQAVRSLFWAFCAVMGISMANIFLGYTATSIARVFFITAAMFGGMSLWGYTTGKSLASFGSFLMMGLFGIVIAMLVNLFLQSSGLAFLLSLVGVFVFVGLIAYDTQRIKLSYQQFAYYEGPEGALRRSVYDALTLYLNFINLFQFLLAFMGDRQGSRE</sequence>
<evidence type="ECO:0000313" key="8">
    <source>
        <dbReference type="Proteomes" id="UP000516349"/>
    </source>
</evidence>
<dbReference type="AlphaFoldDB" id="A0A7H1NRX8"/>
<dbReference type="CDD" id="cd10432">
    <property type="entry name" value="BI-1-like_bacterial"/>
    <property type="match status" value="1"/>
</dbReference>
<evidence type="ECO:0000256" key="6">
    <source>
        <dbReference type="RuleBase" id="RU004379"/>
    </source>
</evidence>
<protein>
    <submittedName>
        <fullName evidence="7">Inner membrane protein YbhL</fullName>
    </submittedName>
</protein>
<evidence type="ECO:0000313" key="7">
    <source>
        <dbReference type="EMBL" id="QNT78538.1"/>
    </source>
</evidence>
<dbReference type="Proteomes" id="UP000516349">
    <property type="component" value="Chromosome"/>
</dbReference>
<evidence type="ECO:0000256" key="2">
    <source>
        <dbReference type="ARBA" id="ARBA00010350"/>
    </source>
</evidence>
<feature type="transmembrane region" description="Helical" evidence="6">
    <location>
        <begin position="108"/>
        <end position="125"/>
    </location>
</feature>
<feature type="transmembrane region" description="Helical" evidence="6">
    <location>
        <begin position="77"/>
        <end position="96"/>
    </location>
</feature>
<evidence type="ECO:0000256" key="3">
    <source>
        <dbReference type="ARBA" id="ARBA00022692"/>
    </source>
</evidence>
<dbReference type="EMBL" id="CP060244">
    <property type="protein sequence ID" value="QNT78538.1"/>
    <property type="molecule type" value="Genomic_DNA"/>
</dbReference>
<dbReference type="Pfam" id="PF01027">
    <property type="entry name" value="Bax1-I"/>
    <property type="match status" value="1"/>
</dbReference>
<proteinExistence type="inferred from homology"/>
<feature type="transmembrane region" description="Helical" evidence="6">
    <location>
        <begin position="234"/>
        <end position="252"/>
    </location>
</feature>
<feature type="transmembrane region" description="Helical" evidence="6">
    <location>
        <begin position="131"/>
        <end position="151"/>
    </location>
</feature>
<keyword evidence="3 6" id="KW-0812">Transmembrane</keyword>
<evidence type="ECO:0000256" key="5">
    <source>
        <dbReference type="ARBA" id="ARBA00023136"/>
    </source>
</evidence>